<reference evidence="1 2" key="1">
    <citation type="journal article" date="2014" name="Nat. Commun.">
        <title>Molecular traces of alternative social organization in a termite genome.</title>
        <authorList>
            <person name="Terrapon N."/>
            <person name="Li C."/>
            <person name="Robertson H.M."/>
            <person name="Ji L."/>
            <person name="Meng X."/>
            <person name="Booth W."/>
            <person name="Chen Z."/>
            <person name="Childers C.P."/>
            <person name="Glastad K.M."/>
            <person name="Gokhale K."/>
            <person name="Gowin J."/>
            <person name="Gronenberg W."/>
            <person name="Hermansen R.A."/>
            <person name="Hu H."/>
            <person name="Hunt B.G."/>
            <person name="Huylmans A.K."/>
            <person name="Khalil S.M."/>
            <person name="Mitchell R.D."/>
            <person name="Munoz-Torres M.C."/>
            <person name="Mustard J.A."/>
            <person name="Pan H."/>
            <person name="Reese J.T."/>
            <person name="Scharf M.E."/>
            <person name="Sun F."/>
            <person name="Vogel H."/>
            <person name="Xiao J."/>
            <person name="Yang W."/>
            <person name="Yang Z."/>
            <person name="Yang Z."/>
            <person name="Zhou J."/>
            <person name="Zhu J."/>
            <person name="Brent C.S."/>
            <person name="Elsik C.G."/>
            <person name="Goodisman M.A."/>
            <person name="Liberles D.A."/>
            <person name="Roe R.M."/>
            <person name="Vargo E.L."/>
            <person name="Vilcinskas A."/>
            <person name="Wang J."/>
            <person name="Bornberg-Bauer E."/>
            <person name="Korb J."/>
            <person name="Zhang G."/>
            <person name="Liebig J."/>
        </authorList>
    </citation>
    <scope>NUCLEOTIDE SEQUENCE [LARGE SCALE GENOMIC DNA]</scope>
    <source>
        <tissue evidence="1">Whole organism</tissue>
    </source>
</reference>
<keyword evidence="2" id="KW-1185">Reference proteome</keyword>
<proteinExistence type="predicted"/>
<gene>
    <name evidence="1" type="ORF">L798_04572</name>
</gene>
<protein>
    <submittedName>
        <fullName evidence="1">Uncharacterized protein</fullName>
    </submittedName>
</protein>
<dbReference type="AlphaFoldDB" id="A0A067RBS0"/>
<dbReference type="EMBL" id="KK852568">
    <property type="protein sequence ID" value="KDR21182.1"/>
    <property type="molecule type" value="Genomic_DNA"/>
</dbReference>
<name>A0A067RBS0_ZOONE</name>
<evidence type="ECO:0000313" key="2">
    <source>
        <dbReference type="Proteomes" id="UP000027135"/>
    </source>
</evidence>
<sequence length="53" mass="5591">MCVTLEMSSTKTPSAGVHGATVADTLHEDLHIFLCAEVTGWGIFSQTSTNPPT</sequence>
<evidence type="ECO:0000313" key="1">
    <source>
        <dbReference type="EMBL" id="KDR21182.1"/>
    </source>
</evidence>
<organism evidence="1 2">
    <name type="scientific">Zootermopsis nevadensis</name>
    <name type="common">Dampwood termite</name>
    <dbReference type="NCBI Taxonomy" id="136037"/>
    <lineage>
        <taxon>Eukaryota</taxon>
        <taxon>Metazoa</taxon>
        <taxon>Ecdysozoa</taxon>
        <taxon>Arthropoda</taxon>
        <taxon>Hexapoda</taxon>
        <taxon>Insecta</taxon>
        <taxon>Pterygota</taxon>
        <taxon>Neoptera</taxon>
        <taxon>Polyneoptera</taxon>
        <taxon>Dictyoptera</taxon>
        <taxon>Blattodea</taxon>
        <taxon>Blattoidea</taxon>
        <taxon>Termitoidae</taxon>
        <taxon>Termopsidae</taxon>
        <taxon>Zootermopsis</taxon>
    </lineage>
</organism>
<accession>A0A067RBS0</accession>
<dbReference type="Proteomes" id="UP000027135">
    <property type="component" value="Unassembled WGS sequence"/>
</dbReference>
<dbReference type="InParanoid" id="A0A067RBS0"/>